<feature type="compositionally biased region" description="Low complexity" evidence="10">
    <location>
        <begin position="692"/>
        <end position="702"/>
    </location>
</feature>
<feature type="region of interest" description="Disordered" evidence="10">
    <location>
        <begin position="651"/>
        <end position="709"/>
    </location>
</feature>
<keyword evidence="5 11" id="KW-0472">Membrane</keyword>
<reference evidence="14" key="1">
    <citation type="submission" date="2020-03" db="EMBL/GenBank/DDBJ databases">
        <title>Studies in the Genomics of Life Span.</title>
        <authorList>
            <person name="Glass D."/>
        </authorList>
    </citation>
    <scope>NUCLEOTIDE SEQUENCE</scope>
    <source>
        <strain evidence="14">LTLLF</strain>
        <tissue evidence="14">Muscle</tissue>
    </source>
</reference>
<feature type="compositionally biased region" description="Acidic residues" evidence="10">
    <location>
        <begin position="534"/>
        <end position="543"/>
    </location>
</feature>
<evidence type="ECO:0000256" key="9">
    <source>
        <dbReference type="PROSITE-ProRule" id="PRU00460"/>
    </source>
</evidence>
<evidence type="ECO:0000256" key="7">
    <source>
        <dbReference type="ARBA" id="ARBA00023180"/>
    </source>
</evidence>
<evidence type="ECO:0000256" key="2">
    <source>
        <dbReference type="ARBA" id="ARBA00022692"/>
    </source>
</evidence>
<dbReference type="GO" id="GO:0004930">
    <property type="term" value="F:G protein-coupled receptor activity"/>
    <property type="evidence" value="ECO:0007669"/>
    <property type="project" value="InterPro"/>
</dbReference>
<evidence type="ECO:0000256" key="5">
    <source>
        <dbReference type="ARBA" id="ARBA00023136"/>
    </source>
</evidence>
<dbReference type="FunFam" id="1.20.1070.10:FF:000123">
    <property type="entry name" value="cadherin EGF LAG seven-pass G-type receptor 1 isoform X2"/>
    <property type="match status" value="1"/>
</dbReference>
<dbReference type="PROSITE" id="PS50027">
    <property type="entry name" value="EGF_LAM_2"/>
    <property type="match status" value="1"/>
</dbReference>
<dbReference type="GO" id="GO:0007166">
    <property type="term" value="P:cell surface receptor signaling pathway"/>
    <property type="evidence" value="ECO:0007669"/>
    <property type="project" value="InterPro"/>
</dbReference>
<feature type="region of interest" description="Disordered" evidence="10">
    <location>
        <begin position="527"/>
        <end position="581"/>
    </location>
</feature>
<dbReference type="GO" id="GO:0005886">
    <property type="term" value="C:plasma membrane"/>
    <property type="evidence" value="ECO:0007669"/>
    <property type="project" value="TreeGrafter"/>
</dbReference>
<evidence type="ECO:0000256" key="6">
    <source>
        <dbReference type="ARBA" id="ARBA00023157"/>
    </source>
</evidence>
<evidence type="ECO:0000313" key="14">
    <source>
        <dbReference type="EMBL" id="KAH0513076.1"/>
    </source>
</evidence>
<dbReference type="GO" id="GO:0007189">
    <property type="term" value="P:adenylate cyclase-activating G protein-coupled receptor signaling pathway"/>
    <property type="evidence" value="ECO:0007669"/>
    <property type="project" value="TreeGrafter"/>
</dbReference>
<evidence type="ECO:0000259" key="13">
    <source>
        <dbReference type="PROSITE" id="PS50261"/>
    </source>
</evidence>
<feature type="domain" description="G-protein coupled receptors family 2 profile 2" evidence="13">
    <location>
        <begin position="236"/>
        <end position="474"/>
    </location>
</feature>
<dbReference type="Pfam" id="PF00002">
    <property type="entry name" value="7tm_2"/>
    <property type="match status" value="1"/>
</dbReference>
<feature type="domain" description="Laminin EGF-like" evidence="12">
    <location>
        <begin position="16"/>
        <end position="63"/>
    </location>
</feature>
<keyword evidence="4 11" id="KW-1133">Transmembrane helix</keyword>
<feature type="transmembrane region" description="Helical" evidence="11">
    <location>
        <begin position="422"/>
        <end position="444"/>
    </location>
</feature>
<evidence type="ECO:0000256" key="10">
    <source>
        <dbReference type="SAM" id="MobiDB-lite"/>
    </source>
</evidence>
<evidence type="ECO:0000259" key="12">
    <source>
        <dbReference type="PROSITE" id="PS50027"/>
    </source>
</evidence>
<keyword evidence="2 11" id="KW-0812">Transmembrane</keyword>
<proteinExistence type="predicted"/>
<dbReference type="Gene3D" id="1.25.40.610">
    <property type="match status" value="1"/>
</dbReference>
<sequence length="748" mass="81908">MENYYKPPAQDACLPCDCFPHGSHSRACDMDTGQCACKPGVIGRQCNRCDNPFAEVTSLGCEGNAVRHCSGEKGWLPPELFNCTSGSFVDLKAMNEKLSRNETRMDGDRSLRLAKALRNATQRNGTLFGNDVRTAYQLLARILQHESHQQGFDLAATREANFHEDVVQTGSALLAPATQASWEQIQRSEGGAAQLLRHFEAYFSNVARNVKRTYLRPFIIITANMKSPTHGEVLPLKIITYAALSLSLVALLVAFVLLSLVRTLRSNLHSIHKNLIGALFFSQLIFLVGINQTENPFLCTVVAILLHYASMSTFAWTLVENLHVYRMLTEVRNIDTGPMRFYHVVGWGIPAIVTGKDTLGSSVRGYGNPDFCWLSLQDSLIWSFAGPVGMVIIINTVIFVLSAKVACQRKRHYYERKGVVSLLRTAFLLLLLVSATWLLGLLAVNSDTLSFHYLFAAFSCLQGLFVLLFHCVTHREVRKHLRAVLAGKKLHLDDSAATRATLLTRSLNCNNTYSEGPDMLRTALGESTASLDSPDSDSDSELSLDEHSSSYASSHSSDSEDDGGDAEDKWNPAGGPIHSTPKADALANHVQAGWPDESLAGSDSEELDAEPHLKVETKVSVELHRQAQGNHCGDRPPDLESGVLAKPVAVLSSQPQEQRKGILKNKVTYPPPLPEQPLKCRLREKLADCEQSPSSSRTSSLGSGDGVRATDCVITIKTPRREPGREHLNGVAMNVCTGSAQANGSDSE</sequence>
<evidence type="ECO:0000256" key="11">
    <source>
        <dbReference type="SAM" id="Phobius"/>
    </source>
</evidence>
<dbReference type="Pfam" id="PF16489">
    <property type="entry name" value="GAIN"/>
    <property type="match status" value="1"/>
</dbReference>
<feature type="disulfide bond" evidence="9">
    <location>
        <begin position="16"/>
        <end position="28"/>
    </location>
</feature>
<dbReference type="PROSITE" id="PS50261">
    <property type="entry name" value="G_PROTEIN_RECEP_F2_4"/>
    <property type="match status" value="1"/>
</dbReference>
<evidence type="ECO:0000256" key="1">
    <source>
        <dbReference type="ARBA" id="ARBA00004141"/>
    </source>
</evidence>
<gene>
    <name evidence="14" type="ORF">LTLLF_142125</name>
</gene>
<comment type="subcellular location">
    <subcellularLocation>
        <location evidence="1">Membrane</location>
        <topology evidence="1">Multi-pass membrane protein</topology>
    </subcellularLocation>
</comment>
<comment type="caution">
    <text evidence="9">Lacks conserved residue(s) required for the propagation of feature annotation.</text>
</comment>
<feature type="transmembrane region" description="Helical" evidence="11">
    <location>
        <begin position="379"/>
        <end position="401"/>
    </location>
</feature>
<keyword evidence="3" id="KW-0677">Repeat</keyword>
<evidence type="ECO:0000256" key="3">
    <source>
        <dbReference type="ARBA" id="ARBA00022737"/>
    </source>
</evidence>
<comment type="caution">
    <text evidence="14">The sequence shown here is derived from an EMBL/GenBank/DDBJ whole genome shotgun (WGS) entry which is preliminary data.</text>
</comment>
<keyword evidence="14" id="KW-0675">Receptor</keyword>
<feature type="transmembrane region" description="Helical" evidence="11">
    <location>
        <begin position="238"/>
        <end position="261"/>
    </location>
</feature>
<dbReference type="Proteomes" id="UP000710432">
    <property type="component" value="Unassembled WGS sequence"/>
</dbReference>
<feature type="transmembrane region" description="Helical" evidence="11">
    <location>
        <begin position="297"/>
        <end position="319"/>
    </location>
</feature>
<dbReference type="InterPro" id="IPR002049">
    <property type="entry name" value="LE_dom"/>
</dbReference>
<dbReference type="EMBL" id="JAATJU010021676">
    <property type="protein sequence ID" value="KAH0513076.1"/>
    <property type="molecule type" value="Genomic_DNA"/>
</dbReference>
<keyword evidence="7" id="KW-0325">Glycoprotein</keyword>
<dbReference type="PRINTS" id="PR00249">
    <property type="entry name" value="GPCRSECRETIN"/>
</dbReference>
<dbReference type="Gene3D" id="2.10.25.10">
    <property type="entry name" value="Laminin"/>
    <property type="match status" value="1"/>
</dbReference>
<dbReference type="SUPFAM" id="SSF81321">
    <property type="entry name" value="Family A G protein-coupled receptor-like"/>
    <property type="match status" value="1"/>
</dbReference>
<feature type="transmembrane region" description="Helical" evidence="11">
    <location>
        <begin position="450"/>
        <end position="472"/>
    </location>
</feature>
<organism evidence="14 15">
    <name type="scientific">Microtus ochrogaster</name>
    <name type="common">Prairie vole</name>
    <dbReference type="NCBI Taxonomy" id="79684"/>
    <lineage>
        <taxon>Eukaryota</taxon>
        <taxon>Metazoa</taxon>
        <taxon>Chordata</taxon>
        <taxon>Craniata</taxon>
        <taxon>Vertebrata</taxon>
        <taxon>Euteleostomi</taxon>
        <taxon>Mammalia</taxon>
        <taxon>Eutheria</taxon>
        <taxon>Euarchontoglires</taxon>
        <taxon>Glires</taxon>
        <taxon>Rodentia</taxon>
        <taxon>Myomorpha</taxon>
        <taxon>Muroidea</taxon>
        <taxon>Cricetidae</taxon>
        <taxon>Arvicolinae</taxon>
        <taxon>Microtus</taxon>
    </lineage>
</organism>
<feature type="transmembrane region" description="Helical" evidence="11">
    <location>
        <begin position="273"/>
        <end position="291"/>
    </location>
</feature>
<evidence type="ECO:0000256" key="4">
    <source>
        <dbReference type="ARBA" id="ARBA00022989"/>
    </source>
</evidence>
<dbReference type="Gene3D" id="1.20.1070.10">
    <property type="entry name" value="Rhodopsin 7-helix transmembrane proteins"/>
    <property type="match status" value="1"/>
</dbReference>
<evidence type="ECO:0000256" key="8">
    <source>
        <dbReference type="ARBA" id="ARBA00023292"/>
    </source>
</evidence>
<dbReference type="PANTHER" id="PTHR12011:SF471">
    <property type="entry name" value="G-PROTEIN COUPLED RECEPTORS FAMILY 2 PROFILE 2 DOMAIN-CONTAINING PROTEIN"/>
    <property type="match status" value="1"/>
</dbReference>
<dbReference type="SUPFAM" id="SSF57196">
    <property type="entry name" value="EGF/Laminin"/>
    <property type="match status" value="1"/>
</dbReference>
<dbReference type="CDD" id="cd00055">
    <property type="entry name" value="EGF_Lam"/>
    <property type="match status" value="1"/>
</dbReference>
<dbReference type="SMART" id="SM00180">
    <property type="entry name" value="EGF_Lam"/>
    <property type="match status" value="1"/>
</dbReference>
<keyword evidence="6 9" id="KW-1015">Disulfide bond</keyword>
<feature type="transmembrane region" description="Helical" evidence="11">
    <location>
        <begin position="340"/>
        <end position="359"/>
    </location>
</feature>
<accession>A0A8J6GLJ9</accession>
<dbReference type="InterPro" id="IPR000832">
    <property type="entry name" value="GPCR_2_secretin-like"/>
</dbReference>
<feature type="disulfide bond" evidence="9">
    <location>
        <begin position="18"/>
        <end position="35"/>
    </location>
</feature>
<protein>
    <submittedName>
        <fullName evidence="14">Cadherin EGF LAG seven-pass G-type receptor 1</fullName>
    </submittedName>
</protein>
<dbReference type="FunFam" id="1.25.40.610:FF:000005">
    <property type="entry name" value="cadherin EGF LAG seven-pass G-type receptor 2"/>
    <property type="match status" value="1"/>
</dbReference>
<dbReference type="AlphaFoldDB" id="A0A8J6GLJ9"/>
<dbReference type="Pfam" id="PF00053">
    <property type="entry name" value="EGF_laminin"/>
    <property type="match status" value="1"/>
</dbReference>
<dbReference type="FunFam" id="2.10.25.10:FF:000011">
    <property type="entry name" value="Cadherin EGF LAG seven-pass G-type receptor"/>
    <property type="match status" value="1"/>
</dbReference>
<dbReference type="PANTHER" id="PTHR12011">
    <property type="entry name" value="ADHESION G-PROTEIN COUPLED RECEPTOR"/>
    <property type="match status" value="1"/>
</dbReference>
<dbReference type="PROSITE" id="PS01248">
    <property type="entry name" value="EGF_LAM_1"/>
    <property type="match status" value="1"/>
</dbReference>
<name>A0A8J6GLJ9_MICOH</name>
<keyword evidence="8 9" id="KW-0424">Laminin EGF-like domain</keyword>
<dbReference type="InterPro" id="IPR032471">
    <property type="entry name" value="AGRL2-4_GAIN_subdom_A"/>
</dbReference>
<evidence type="ECO:0000313" key="15">
    <source>
        <dbReference type="Proteomes" id="UP000710432"/>
    </source>
</evidence>
<dbReference type="InterPro" id="IPR017981">
    <property type="entry name" value="GPCR_2-like_7TM"/>
</dbReference>
<feature type="disulfide bond" evidence="9">
    <location>
        <begin position="37"/>
        <end position="46"/>
    </location>
</feature>